<keyword evidence="2 3" id="KW-0808">Transferase</keyword>
<evidence type="ECO:0000313" key="3">
    <source>
        <dbReference type="EMBL" id="AHB48095.1"/>
    </source>
</evidence>
<dbReference type="EMBL" id="CP006912">
    <property type="protein sequence ID" value="AHB48095.1"/>
    <property type="molecule type" value="Genomic_DNA"/>
</dbReference>
<dbReference type="PIRSF" id="PIRSF004553">
    <property type="entry name" value="CHP00095"/>
    <property type="match status" value="1"/>
</dbReference>
<proteinExistence type="predicted"/>
<dbReference type="CDD" id="cd02440">
    <property type="entry name" value="AdoMet_MTases"/>
    <property type="match status" value="1"/>
</dbReference>
<dbReference type="PATRIC" id="fig|1029756.8.peg.1338"/>
<dbReference type="GO" id="GO:0008168">
    <property type="term" value="F:methyltransferase activity"/>
    <property type="evidence" value="ECO:0007669"/>
    <property type="project" value="UniProtKB-KW"/>
</dbReference>
<gene>
    <name evidence="3" type="ORF">W911_06395</name>
</gene>
<sequence>MRVVGGKFRGRAIAAPRHEGVRPTSDRVRESVFNILEHGIAEFSLDGARVIDLFAGTGALGIEAVSRGAAYALFVEDAAEARALIRTNVEALGLTGSTRIFRRDATDLGPAGTMAPFSLAFLDPPYGKGFGEAALAALRDGGWLTPGAVVMLEERGDAEVVLPDGFTELDRRRWGDTQAVFGRFGSSPPQS</sequence>
<dbReference type="KEGG" id="hni:W911_06395"/>
<dbReference type="RefSeq" id="WP_023786673.1">
    <property type="nucleotide sequence ID" value="NC_022997.1"/>
</dbReference>
<dbReference type="InterPro" id="IPR029063">
    <property type="entry name" value="SAM-dependent_MTases_sf"/>
</dbReference>
<dbReference type="GO" id="GO:0031167">
    <property type="term" value="P:rRNA methylation"/>
    <property type="evidence" value="ECO:0007669"/>
    <property type="project" value="InterPro"/>
</dbReference>
<dbReference type="STRING" id="1029756.W911_06395"/>
<evidence type="ECO:0000256" key="1">
    <source>
        <dbReference type="ARBA" id="ARBA00022603"/>
    </source>
</evidence>
<keyword evidence="4" id="KW-1185">Reference proteome</keyword>
<dbReference type="OrthoDB" id="9803017at2"/>
<dbReference type="Pfam" id="PF03602">
    <property type="entry name" value="Cons_hypoth95"/>
    <property type="match status" value="1"/>
</dbReference>
<protein>
    <submittedName>
        <fullName evidence="3">DNA methyltransferase</fullName>
    </submittedName>
</protein>
<dbReference type="PROSITE" id="PS00092">
    <property type="entry name" value="N6_MTASE"/>
    <property type="match status" value="1"/>
</dbReference>
<dbReference type="Gene3D" id="3.40.50.150">
    <property type="entry name" value="Vaccinia Virus protein VP39"/>
    <property type="match status" value="1"/>
</dbReference>
<organism evidence="3 4">
    <name type="scientific">Hyphomicrobium nitrativorans NL23</name>
    <dbReference type="NCBI Taxonomy" id="1029756"/>
    <lineage>
        <taxon>Bacteria</taxon>
        <taxon>Pseudomonadati</taxon>
        <taxon>Pseudomonadota</taxon>
        <taxon>Alphaproteobacteria</taxon>
        <taxon>Hyphomicrobiales</taxon>
        <taxon>Hyphomicrobiaceae</taxon>
        <taxon>Hyphomicrobium</taxon>
    </lineage>
</organism>
<dbReference type="NCBIfam" id="TIGR00095">
    <property type="entry name" value="16S rRNA (guanine(966)-N(2))-methyltransferase RsmD"/>
    <property type="match status" value="1"/>
</dbReference>
<name>V5SDF9_9HYPH</name>
<dbReference type="InterPro" id="IPR004398">
    <property type="entry name" value="RNA_MeTrfase_RsmD"/>
</dbReference>
<keyword evidence="1 3" id="KW-0489">Methyltransferase</keyword>
<dbReference type="AlphaFoldDB" id="V5SDF9"/>
<dbReference type="HOGENOM" id="CLU_075826_1_1_5"/>
<reference evidence="3 4" key="1">
    <citation type="journal article" date="2014" name="Genome Announc.">
        <title>Complete Genome Sequence of Hyphomicrobium nitrativorans Strain NL23, a Denitrifying Bacterium Isolated from Biofilm of a Methanol-Fed Denitrification System Treating Seawater at the Montreal Biodome.</title>
        <authorList>
            <person name="Martineau C."/>
            <person name="Villeneuve C."/>
            <person name="Mauffrey F."/>
            <person name="Villemur R."/>
        </authorList>
    </citation>
    <scope>NUCLEOTIDE SEQUENCE [LARGE SCALE GENOMIC DNA]</scope>
    <source>
        <strain evidence="3">NL23</strain>
    </source>
</reference>
<accession>V5SDF9</accession>
<dbReference type="PANTHER" id="PTHR43542:SF1">
    <property type="entry name" value="METHYLTRANSFERASE"/>
    <property type="match status" value="1"/>
</dbReference>
<evidence type="ECO:0000313" key="4">
    <source>
        <dbReference type="Proteomes" id="UP000018542"/>
    </source>
</evidence>
<dbReference type="GO" id="GO:0003676">
    <property type="term" value="F:nucleic acid binding"/>
    <property type="evidence" value="ECO:0007669"/>
    <property type="project" value="InterPro"/>
</dbReference>
<evidence type="ECO:0000256" key="2">
    <source>
        <dbReference type="ARBA" id="ARBA00022679"/>
    </source>
</evidence>
<dbReference type="PANTHER" id="PTHR43542">
    <property type="entry name" value="METHYLTRANSFERASE"/>
    <property type="match status" value="1"/>
</dbReference>
<dbReference type="InterPro" id="IPR002052">
    <property type="entry name" value="DNA_methylase_N6_adenine_CS"/>
</dbReference>
<dbReference type="Proteomes" id="UP000018542">
    <property type="component" value="Chromosome"/>
</dbReference>
<dbReference type="SUPFAM" id="SSF53335">
    <property type="entry name" value="S-adenosyl-L-methionine-dependent methyltransferases"/>
    <property type="match status" value="1"/>
</dbReference>